<evidence type="ECO:0000313" key="7">
    <source>
        <dbReference type="Proteomes" id="UP001470230"/>
    </source>
</evidence>
<comment type="similarity">
    <text evidence="2">Belongs to the MLF family.</text>
</comment>
<comment type="subcellular location">
    <subcellularLocation>
        <location evidence="1">Cytoplasm</location>
    </subcellularLocation>
</comment>
<evidence type="ECO:0000256" key="3">
    <source>
        <dbReference type="ARBA" id="ARBA00022490"/>
    </source>
</evidence>
<evidence type="ECO:0000256" key="4">
    <source>
        <dbReference type="ARBA" id="ARBA00022553"/>
    </source>
</evidence>
<dbReference type="Proteomes" id="UP001470230">
    <property type="component" value="Unassembled WGS sequence"/>
</dbReference>
<proteinExistence type="inferred from homology"/>
<dbReference type="PANTHER" id="PTHR13105">
    <property type="entry name" value="MYELOID LEUKEMIA FACTOR"/>
    <property type="match status" value="1"/>
</dbReference>
<name>A0ABR2KRS7_9EUKA</name>
<comment type="caution">
    <text evidence="6">The sequence shown here is derived from an EMBL/GenBank/DDBJ whole genome shotgun (WGS) entry which is preliminary data.</text>
</comment>
<feature type="region of interest" description="Disordered" evidence="5">
    <location>
        <begin position="64"/>
        <end position="84"/>
    </location>
</feature>
<evidence type="ECO:0000256" key="5">
    <source>
        <dbReference type="SAM" id="MobiDB-lite"/>
    </source>
</evidence>
<feature type="compositionally biased region" description="Polar residues" evidence="5">
    <location>
        <begin position="67"/>
        <end position="84"/>
    </location>
</feature>
<evidence type="ECO:0000313" key="6">
    <source>
        <dbReference type="EMBL" id="KAK8893843.1"/>
    </source>
</evidence>
<keyword evidence="7" id="KW-1185">Reference proteome</keyword>
<evidence type="ECO:0000256" key="2">
    <source>
        <dbReference type="ARBA" id="ARBA00008332"/>
    </source>
</evidence>
<sequence length="267" mass="31164">MDDWFQDPFFNMPNDPSKIEQDIRNQISEVEHHMTKMINSMNHMFKEFASNSMFGLDFDDKHKNGSGKHSTTAPGLTYHPTFSDSNEFDQTITRKSSKLNQTHTKEPIVEYPEDDFRTSSRNRSTNNYDYNSRTYNGSNYNTSDNYDRSRTRDFNRTQSTSNRESKPYIYTSSMSYYTGPDGIQQARKKTYDSDTGKTQMAEMRRLGDQAIAIKREIDRDGKVTDTVDRKNVDEKDVSDFRHRWDTKANQMSLGFRNSTGTRQNALK</sequence>
<accession>A0ABR2KRS7</accession>
<feature type="compositionally biased region" description="Basic and acidic residues" evidence="5">
    <location>
        <begin position="145"/>
        <end position="155"/>
    </location>
</feature>
<feature type="compositionally biased region" description="Polar residues" evidence="5">
    <location>
        <begin position="119"/>
        <end position="144"/>
    </location>
</feature>
<gene>
    <name evidence="6" type="ORF">M9Y10_022272</name>
</gene>
<dbReference type="InterPro" id="IPR019376">
    <property type="entry name" value="Myeloid_leukemia_factor"/>
</dbReference>
<organism evidence="6 7">
    <name type="scientific">Tritrichomonas musculus</name>
    <dbReference type="NCBI Taxonomy" id="1915356"/>
    <lineage>
        <taxon>Eukaryota</taxon>
        <taxon>Metamonada</taxon>
        <taxon>Parabasalia</taxon>
        <taxon>Tritrichomonadida</taxon>
        <taxon>Tritrichomonadidae</taxon>
        <taxon>Tritrichomonas</taxon>
    </lineage>
</organism>
<feature type="region of interest" description="Disordered" evidence="5">
    <location>
        <begin position="112"/>
        <end position="168"/>
    </location>
</feature>
<reference evidence="6 7" key="1">
    <citation type="submission" date="2024-04" db="EMBL/GenBank/DDBJ databases">
        <title>Tritrichomonas musculus Genome.</title>
        <authorList>
            <person name="Alves-Ferreira E."/>
            <person name="Grigg M."/>
            <person name="Lorenzi H."/>
            <person name="Galac M."/>
        </authorList>
    </citation>
    <scope>NUCLEOTIDE SEQUENCE [LARGE SCALE GENOMIC DNA]</scope>
    <source>
        <strain evidence="6 7">EAF2021</strain>
    </source>
</reference>
<dbReference type="Pfam" id="PF10248">
    <property type="entry name" value="Mlf1IP"/>
    <property type="match status" value="1"/>
</dbReference>
<protein>
    <submittedName>
        <fullName evidence="6">Uncharacterized protein</fullName>
    </submittedName>
</protein>
<keyword evidence="3" id="KW-0963">Cytoplasm</keyword>
<keyword evidence="4" id="KW-0597">Phosphoprotein</keyword>
<dbReference type="EMBL" id="JAPFFF010000003">
    <property type="protein sequence ID" value="KAK8893843.1"/>
    <property type="molecule type" value="Genomic_DNA"/>
</dbReference>
<evidence type="ECO:0000256" key="1">
    <source>
        <dbReference type="ARBA" id="ARBA00004496"/>
    </source>
</evidence>